<dbReference type="EMBL" id="CAFBIY010000042">
    <property type="protein sequence ID" value="CAB4849756.1"/>
    <property type="molecule type" value="Genomic_DNA"/>
</dbReference>
<dbReference type="GO" id="GO:0016787">
    <property type="term" value="F:hydrolase activity"/>
    <property type="evidence" value="ECO:0007669"/>
    <property type="project" value="UniProtKB-KW"/>
</dbReference>
<evidence type="ECO:0000256" key="1">
    <source>
        <dbReference type="ARBA" id="ARBA00022801"/>
    </source>
</evidence>
<evidence type="ECO:0000313" key="3">
    <source>
        <dbReference type="EMBL" id="CAB4363908.1"/>
    </source>
</evidence>
<feature type="domain" description="AB hydrolase-1" evidence="2">
    <location>
        <begin position="24"/>
        <end position="269"/>
    </location>
</feature>
<evidence type="ECO:0000313" key="4">
    <source>
        <dbReference type="EMBL" id="CAB4701279.1"/>
    </source>
</evidence>
<keyword evidence="1" id="KW-0378">Hydrolase</keyword>
<evidence type="ECO:0000313" key="5">
    <source>
        <dbReference type="EMBL" id="CAB4810584.1"/>
    </source>
</evidence>
<dbReference type="EMBL" id="CAEZYF010000001">
    <property type="protein sequence ID" value="CAB4701279.1"/>
    <property type="molecule type" value="Genomic_DNA"/>
</dbReference>
<evidence type="ECO:0000259" key="2">
    <source>
        <dbReference type="Pfam" id="PF12697"/>
    </source>
</evidence>
<dbReference type="Pfam" id="PF12697">
    <property type="entry name" value="Abhydrolase_6"/>
    <property type="match status" value="1"/>
</dbReference>
<dbReference type="EMBL" id="CAFAAV010000039">
    <property type="protein sequence ID" value="CAB4810584.1"/>
    <property type="molecule type" value="Genomic_DNA"/>
</dbReference>
<evidence type="ECO:0000313" key="7">
    <source>
        <dbReference type="EMBL" id="CAB4937736.1"/>
    </source>
</evidence>
<dbReference type="SUPFAM" id="SSF53474">
    <property type="entry name" value="alpha/beta-Hydrolases"/>
    <property type="match status" value="1"/>
</dbReference>
<proteinExistence type="predicted"/>
<dbReference type="InterPro" id="IPR029058">
    <property type="entry name" value="AB_hydrolase_fold"/>
</dbReference>
<gene>
    <name evidence="4" type="ORF">UFOPK2656_00074</name>
    <name evidence="5" type="ORF">UFOPK3099_00710</name>
    <name evidence="6" type="ORF">UFOPK3267_00995</name>
    <name evidence="7" type="ORF">UFOPK3651_01924</name>
    <name evidence="3" type="ORF">UFOPK4189_01678</name>
</gene>
<dbReference type="EMBL" id="CAESGF010000008">
    <property type="protein sequence ID" value="CAB4363908.1"/>
    <property type="molecule type" value="Genomic_DNA"/>
</dbReference>
<dbReference type="EMBL" id="CAFBMT010000010">
    <property type="protein sequence ID" value="CAB4937736.1"/>
    <property type="molecule type" value="Genomic_DNA"/>
</dbReference>
<dbReference type="AlphaFoldDB" id="A0A6J6A648"/>
<dbReference type="Gene3D" id="3.40.50.1820">
    <property type="entry name" value="alpha/beta hydrolase"/>
    <property type="match status" value="1"/>
</dbReference>
<reference evidence="3" key="1">
    <citation type="submission" date="2020-05" db="EMBL/GenBank/DDBJ databases">
        <authorList>
            <person name="Chiriac C."/>
            <person name="Salcher M."/>
            <person name="Ghai R."/>
            <person name="Kavagutti S V."/>
        </authorList>
    </citation>
    <scope>NUCLEOTIDE SEQUENCE</scope>
</reference>
<dbReference type="PANTHER" id="PTHR43798:SF31">
    <property type="entry name" value="AB HYDROLASE SUPERFAMILY PROTEIN YCLE"/>
    <property type="match status" value="1"/>
</dbReference>
<sequence>MIVPSTDGVELAVHDLGGAGSALLVSHATGFHGRCYQPLAEALPTRHCIAFDYRGHGDTERPPGPLDWQQFGDDAVAMAEWTAERYGGPIDAFGHSMGATCLLIAAHRRPELFRRIVAFEPIVFPPVADDFDYANTPQAQGARRRRSTFVSYAAALENFAAKPPLSTFTPAALDAYVRYGFREDDDGQVHLKCTTETEALTFAGGPAHDTWDHLSLITTEVVVINGRIEPMQPSEVAAQIAERLPNATYLQRDDLDHFGPMTHPIEIAALLIEAFA</sequence>
<protein>
    <submittedName>
        <fullName evidence="3">Unannotated protein</fullName>
    </submittedName>
</protein>
<accession>A0A6J6A648</accession>
<dbReference type="InterPro" id="IPR050266">
    <property type="entry name" value="AB_hydrolase_sf"/>
</dbReference>
<dbReference type="InterPro" id="IPR000073">
    <property type="entry name" value="AB_hydrolase_1"/>
</dbReference>
<name>A0A6J6A648_9ZZZZ</name>
<organism evidence="3">
    <name type="scientific">freshwater metagenome</name>
    <dbReference type="NCBI Taxonomy" id="449393"/>
    <lineage>
        <taxon>unclassified sequences</taxon>
        <taxon>metagenomes</taxon>
        <taxon>ecological metagenomes</taxon>
    </lineage>
</organism>
<dbReference type="PANTHER" id="PTHR43798">
    <property type="entry name" value="MONOACYLGLYCEROL LIPASE"/>
    <property type="match status" value="1"/>
</dbReference>
<dbReference type="GO" id="GO:0016020">
    <property type="term" value="C:membrane"/>
    <property type="evidence" value="ECO:0007669"/>
    <property type="project" value="TreeGrafter"/>
</dbReference>
<evidence type="ECO:0000313" key="6">
    <source>
        <dbReference type="EMBL" id="CAB4849756.1"/>
    </source>
</evidence>